<reference evidence="1 2" key="1">
    <citation type="submission" date="2018-11" db="EMBL/GenBank/DDBJ databases">
        <title>Paraburkholderia sp. DHOA04, isolated from soil.</title>
        <authorList>
            <person name="Gao Z.-H."/>
            <person name="Qiu L.-H."/>
            <person name="Fu J.-C."/>
        </authorList>
    </citation>
    <scope>NUCLEOTIDE SEQUENCE [LARGE SCALE GENOMIC DNA]</scope>
    <source>
        <strain evidence="1 2">DHOA04</strain>
    </source>
</reference>
<accession>A0A3N6MU68</accession>
<dbReference type="EMBL" id="RQIS01000033">
    <property type="protein sequence ID" value="RQG99831.1"/>
    <property type="molecule type" value="Genomic_DNA"/>
</dbReference>
<proteinExistence type="predicted"/>
<evidence type="ECO:0000313" key="1">
    <source>
        <dbReference type="EMBL" id="RQG99831.1"/>
    </source>
</evidence>
<evidence type="ECO:0000313" key="2">
    <source>
        <dbReference type="Proteomes" id="UP000272778"/>
    </source>
</evidence>
<protein>
    <submittedName>
        <fullName evidence="1">Uncharacterized protein</fullName>
    </submittedName>
</protein>
<dbReference type="Proteomes" id="UP000272778">
    <property type="component" value="Unassembled WGS sequence"/>
</dbReference>
<dbReference type="AlphaFoldDB" id="A0A3N6MU68"/>
<comment type="caution">
    <text evidence="1">The sequence shown here is derived from an EMBL/GenBank/DDBJ whole genome shotgun (WGS) entry which is preliminary data.</text>
</comment>
<dbReference type="RefSeq" id="WP_124153953.1">
    <property type="nucleotide sequence ID" value="NZ_RQIS01000033.1"/>
</dbReference>
<name>A0A3N6MU68_9BURK</name>
<keyword evidence="2" id="KW-1185">Reference proteome</keyword>
<sequence>MNNESFTITCDGGRPIIVMGTASQVLTKEAKSGMPLPQLLAVLERLHTDNEKAAVAANNTGLVVTGQELNCDEVVMIISSSDISPICIAAGSDVKELDEMIGGESPLAEAYEFGKTMIRGGAMERMQYQLRSSGQPAKQEI</sequence>
<gene>
    <name evidence="1" type="ORF">D1Y85_26020</name>
</gene>
<organism evidence="1 2">
    <name type="scientific">Paraburkholderia dinghuensis</name>
    <dbReference type="NCBI Taxonomy" id="2305225"/>
    <lineage>
        <taxon>Bacteria</taxon>
        <taxon>Pseudomonadati</taxon>
        <taxon>Pseudomonadota</taxon>
        <taxon>Betaproteobacteria</taxon>
        <taxon>Burkholderiales</taxon>
        <taxon>Burkholderiaceae</taxon>
        <taxon>Paraburkholderia</taxon>
    </lineage>
</organism>